<dbReference type="EMBL" id="QDKJ01000010">
    <property type="protein sequence ID" value="PWC11476.1"/>
    <property type="molecule type" value="Genomic_DNA"/>
</dbReference>
<evidence type="ECO:0000259" key="2">
    <source>
        <dbReference type="Pfam" id="PF03886"/>
    </source>
</evidence>
<comment type="caution">
    <text evidence="3">The sequence shown here is derived from an EMBL/GenBank/DDBJ whole genome shotgun (WGS) entry which is preliminary data.</text>
</comment>
<organism evidence="3 4">
    <name type="scientific">Brenneria roseae subsp. americana</name>
    <dbReference type="NCBI Taxonomy" id="1508507"/>
    <lineage>
        <taxon>Bacteria</taxon>
        <taxon>Pseudomonadati</taxon>
        <taxon>Pseudomonadota</taxon>
        <taxon>Gammaproteobacteria</taxon>
        <taxon>Enterobacterales</taxon>
        <taxon>Pectobacteriaceae</taxon>
        <taxon>Brenneria</taxon>
    </lineage>
</organism>
<evidence type="ECO:0000313" key="3">
    <source>
        <dbReference type="EMBL" id="PWC11476.1"/>
    </source>
</evidence>
<evidence type="ECO:0000313" key="4">
    <source>
        <dbReference type="Proteomes" id="UP000245138"/>
    </source>
</evidence>
<feature type="signal peptide" evidence="1">
    <location>
        <begin position="1"/>
        <end position="22"/>
    </location>
</feature>
<reference evidence="3 4" key="1">
    <citation type="submission" date="2018-04" db="EMBL/GenBank/DDBJ databases">
        <title>Brenneria corticis sp.nov.</title>
        <authorList>
            <person name="Li Y."/>
        </authorList>
    </citation>
    <scope>NUCLEOTIDE SEQUENCE [LARGE SCALE GENOMIC DNA]</scope>
    <source>
        <strain evidence="3 4">LMG 27715</strain>
    </source>
</reference>
<sequence>MTKVWTLAVVLLLGACSSSPQKSYYQLPAVSDAGTSSVTTTHARQLWLEHISVADYLGNSGLVYQTSDVQYVIASDNLWASPLDQQLQQSLVTELESRMPGWIVTTQSQGSDQSVLNVTVTAFHGRYDGNVVIRGEWILNQSGKVMKRPFNVTLPQTEDGYDALVKTLAQGWQQVAQSIAQSATQSMTQ</sequence>
<gene>
    <name evidence="3" type="primary">pqiC</name>
    <name evidence="3" type="ORF">B4923_13520</name>
</gene>
<protein>
    <submittedName>
        <fullName evidence="3">Membrane integrity-associated transporter subunit PqiC</fullName>
    </submittedName>
</protein>
<accession>A0A2U1TPZ0</accession>
<dbReference type="RefSeq" id="WP_109055017.1">
    <property type="nucleotide sequence ID" value="NZ_QDKJ01000010.1"/>
</dbReference>
<dbReference type="InterPro" id="IPR005586">
    <property type="entry name" value="ABC_trans_aux"/>
</dbReference>
<proteinExistence type="predicted"/>
<dbReference type="Proteomes" id="UP000245138">
    <property type="component" value="Unassembled WGS sequence"/>
</dbReference>
<dbReference type="InterPro" id="IPR049736">
    <property type="entry name" value="PqiC"/>
</dbReference>
<feature type="chain" id="PRO_5015520397" evidence="1">
    <location>
        <begin position="23"/>
        <end position="189"/>
    </location>
</feature>
<dbReference type="NCBIfam" id="NF033620">
    <property type="entry name" value="pqiC"/>
    <property type="match status" value="1"/>
</dbReference>
<dbReference type="Pfam" id="PF03886">
    <property type="entry name" value="ABC_trans_aux"/>
    <property type="match status" value="1"/>
</dbReference>
<dbReference type="SUPFAM" id="SSF159594">
    <property type="entry name" value="XCC0632-like"/>
    <property type="match status" value="1"/>
</dbReference>
<name>A0A2U1TPZ0_9GAMM</name>
<feature type="domain" description="ABC-type transport auxiliary lipoprotein component" evidence="2">
    <location>
        <begin position="25"/>
        <end position="180"/>
    </location>
</feature>
<dbReference type="AlphaFoldDB" id="A0A2U1TPZ0"/>
<dbReference type="Gene3D" id="3.40.50.10610">
    <property type="entry name" value="ABC-type transport auxiliary lipoprotein component"/>
    <property type="match status" value="1"/>
</dbReference>
<dbReference type="OrthoDB" id="5600407at2"/>
<keyword evidence="1" id="KW-0732">Signal</keyword>
<dbReference type="PROSITE" id="PS51257">
    <property type="entry name" value="PROKAR_LIPOPROTEIN"/>
    <property type="match status" value="1"/>
</dbReference>
<keyword evidence="4" id="KW-1185">Reference proteome</keyword>
<evidence type="ECO:0000256" key="1">
    <source>
        <dbReference type="SAM" id="SignalP"/>
    </source>
</evidence>